<keyword evidence="13" id="KW-1185">Reference proteome</keyword>
<evidence type="ECO:0000256" key="2">
    <source>
        <dbReference type="ARBA" id="ARBA00008445"/>
    </source>
</evidence>
<proteinExistence type="inferred from homology"/>
<dbReference type="PANTHER" id="PTHR34182">
    <property type="entry name" value="PROTEIN-EXPORT MEMBRANE PROTEIN SECG"/>
    <property type="match status" value="1"/>
</dbReference>
<comment type="caution">
    <text evidence="10">Lacks conserved residue(s) required for the propagation of feature annotation.</text>
</comment>
<dbReference type="GO" id="GO:0043952">
    <property type="term" value="P:protein transport by the Sec complex"/>
    <property type="evidence" value="ECO:0007669"/>
    <property type="project" value="TreeGrafter"/>
</dbReference>
<comment type="function">
    <text evidence="10">Involved in protein export. Participates in an early event of protein translocation.</text>
</comment>
<name>A0A8J2BI70_9BACT</name>
<keyword evidence="7 10" id="KW-1133">Transmembrane helix</keyword>
<keyword evidence="3 10" id="KW-0813">Transport</keyword>
<gene>
    <name evidence="12" type="primary">secG</name>
    <name evidence="12" type="ORF">MPNT_120044</name>
</gene>
<evidence type="ECO:0000256" key="6">
    <source>
        <dbReference type="ARBA" id="ARBA00022927"/>
    </source>
</evidence>
<reference evidence="12" key="1">
    <citation type="submission" date="2021-02" db="EMBL/GenBank/DDBJ databases">
        <authorList>
            <person name="Cremers G."/>
            <person name="Picone N."/>
        </authorList>
    </citation>
    <scope>NUCLEOTIDE SEQUENCE</scope>
    <source>
        <strain evidence="12">PQ17</strain>
    </source>
</reference>
<feature type="transmembrane region" description="Helical" evidence="10">
    <location>
        <begin position="58"/>
        <end position="78"/>
    </location>
</feature>
<dbReference type="GO" id="GO:0009306">
    <property type="term" value="P:protein secretion"/>
    <property type="evidence" value="ECO:0007669"/>
    <property type="project" value="UniProtKB-UniRule"/>
</dbReference>
<sequence>MLNLLIGFFWILYLFICLLLVFIILMQRSRQEGLGAAFGSSVTEAIFGAQTSSVLIKATAWLAGMFFTLAIILAFLLGQRELARSSVQKRLRAIPPPVAGETQGQKSLPSPQPADKKR</sequence>
<comment type="caution">
    <text evidence="12">The sequence shown here is derived from an EMBL/GenBank/DDBJ whole genome shotgun (WGS) entry which is preliminary data.</text>
</comment>
<comment type="similarity">
    <text evidence="2 10">Belongs to the SecG family.</text>
</comment>
<keyword evidence="6 10" id="KW-0653">Protein transport</keyword>
<evidence type="ECO:0000256" key="9">
    <source>
        <dbReference type="ARBA" id="ARBA00023136"/>
    </source>
</evidence>
<dbReference type="RefSeq" id="WP_174582812.1">
    <property type="nucleotide sequence ID" value="NZ_CAJNOB010000004.1"/>
</dbReference>
<dbReference type="NCBIfam" id="TIGR00810">
    <property type="entry name" value="secG"/>
    <property type="match status" value="1"/>
</dbReference>
<accession>A0A8J2BI70</accession>
<dbReference type="Pfam" id="PF03840">
    <property type="entry name" value="SecG"/>
    <property type="match status" value="1"/>
</dbReference>
<evidence type="ECO:0000256" key="8">
    <source>
        <dbReference type="ARBA" id="ARBA00023010"/>
    </source>
</evidence>
<feature type="region of interest" description="Disordered" evidence="11">
    <location>
        <begin position="94"/>
        <end position="118"/>
    </location>
</feature>
<keyword evidence="8 10" id="KW-0811">Translocation</keyword>
<feature type="transmembrane region" description="Helical" evidence="10">
    <location>
        <begin position="6"/>
        <end position="26"/>
    </location>
</feature>
<dbReference type="EMBL" id="CAJNOB010000004">
    <property type="protein sequence ID" value="CAF0692518.1"/>
    <property type="molecule type" value="Genomic_DNA"/>
</dbReference>
<evidence type="ECO:0000313" key="13">
    <source>
        <dbReference type="Proteomes" id="UP000663859"/>
    </source>
</evidence>
<dbReference type="GO" id="GO:0065002">
    <property type="term" value="P:intracellular protein transmembrane transport"/>
    <property type="evidence" value="ECO:0007669"/>
    <property type="project" value="TreeGrafter"/>
</dbReference>
<dbReference type="Proteomes" id="UP000663859">
    <property type="component" value="Unassembled WGS sequence"/>
</dbReference>
<dbReference type="GO" id="GO:0015450">
    <property type="term" value="F:protein-transporting ATPase activity"/>
    <property type="evidence" value="ECO:0007669"/>
    <property type="project" value="UniProtKB-UniRule"/>
</dbReference>
<dbReference type="PRINTS" id="PR01651">
    <property type="entry name" value="SECGEXPORT"/>
</dbReference>
<dbReference type="GO" id="GO:0005886">
    <property type="term" value="C:plasma membrane"/>
    <property type="evidence" value="ECO:0007669"/>
    <property type="project" value="UniProtKB-SubCell"/>
</dbReference>
<protein>
    <recommendedName>
        <fullName evidence="10">Protein-export membrane protein SecG</fullName>
    </recommendedName>
</protein>
<evidence type="ECO:0000256" key="4">
    <source>
        <dbReference type="ARBA" id="ARBA00022475"/>
    </source>
</evidence>
<dbReference type="PANTHER" id="PTHR34182:SF1">
    <property type="entry name" value="PROTEIN-EXPORT MEMBRANE PROTEIN SECG"/>
    <property type="match status" value="1"/>
</dbReference>
<organism evidence="12 13">
    <name type="scientific">Candidatus Methylacidithermus pantelleriae</name>
    <dbReference type="NCBI Taxonomy" id="2744239"/>
    <lineage>
        <taxon>Bacteria</taxon>
        <taxon>Pseudomonadati</taxon>
        <taxon>Verrucomicrobiota</taxon>
        <taxon>Methylacidiphilae</taxon>
        <taxon>Methylacidiphilales</taxon>
        <taxon>Methylacidiphilaceae</taxon>
        <taxon>Candidatus Methylacidithermus</taxon>
    </lineage>
</organism>
<evidence type="ECO:0000256" key="1">
    <source>
        <dbReference type="ARBA" id="ARBA00004651"/>
    </source>
</evidence>
<evidence type="ECO:0000256" key="3">
    <source>
        <dbReference type="ARBA" id="ARBA00022448"/>
    </source>
</evidence>
<evidence type="ECO:0000256" key="10">
    <source>
        <dbReference type="RuleBase" id="RU365087"/>
    </source>
</evidence>
<keyword evidence="9 10" id="KW-0472">Membrane</keyword>
<feature type="transmembrane region" description="Helical" evidence="10">
    <location>
        <begin position="33"/>
        <end position="52"/>
    </location>
</feature>
<evidence type="ECO:0000256" key="11">
    <source>
        <dbReference type="SAM" id="MobiDB-lite"/>
    </source>
</evidence>
<keyword evidence="5 10" id="KW-0812">Transmembrane</keyword>
<evidence type="ECO:0000256" key="5">
    <source>
        <dbReference type="ARBA" id="ARBA00022692"/>
    </source>
</evidence>
<dbReference type="AlphaFoldDB" id="A0A8J2BI70"/>
<evidence type="ECO:0000256" key="7">
    <source>
        <dbReference type="ARBA" id="ARBA00022989"/>
    </source>
</evidence>
<comment type="subcellular location">
    <subcellularLocation>
        <location evidence="1 10">Cell membrane</location>
        <topology evidence="1 10">Multi-pass membrane protein</topology>
    </subcellularLocation>
</comment>
<dbReference type="InterPro" id="IPR004692">
    <property type="entry name" value="SecG"/>
</dbReference>
<evidence type="ECO:0000313" key="12">
    <source>
        <dbReference type="EMBL" id="CAF0692518.1"/>
    </source>
</evidence>
<keyword evidence="4 10" id="KW-1003">Cell membrane</keyword>